<gene>
    <name evidence="1" type="ORF">AVEN_267770_1</name>
</gene>
<reference evidence="1 2" key="1">
    <citation type="journal article" date="2019" name="Sci. Rep.">
        <title>Orb-weaving spider Araneus ventricosus genome elucidates the spidroin gene catalogue.</title>
        <authorList>
            <person name="Kono N."/>
            <person name="Nakamura H."/>
            <person name="Ohtoshi R."/>
            <person name="Moran D.A.P."/>
            <person name="Shinohara A."/>
            <person name="Yoshida Y."/>
            <person name="Fujiwara M."/>
            <person name="Mori M."/>
            <person name="Tomita M."/>
            <person name="Arakawa K."/>
        </authorList>
    </citation>
    <scope>NUCLEOTIDE SEQUENCE [LARGE SCALE GENOMIC DNA]</scope>
</reference>
<evidence type="ECO:0000313" key="2">
    <source>
        <dbReference type="Proteomes" id="UP000499080"/>
    </source>
</evidence>
<dbReference type="AlphaFoldDB" id="A0A4Y2MFS1"/>
<evidence type="ECO:0000313" key="1">
    <source>
        <dbReference type="EMBL" id="GBN25439.1"/>
    </source>
</evidence>
<protein>
    <submittedName>
        <fullName evidence="1">Uncharacterized protein</fullName>
    </submittedName>
</protein>
<comment type="caution">
    <text evidence="1">The sequence shown here is derived from an EMBL/GenBank/DDBJ whole genome shotgun (WGS) entry which is preliminary data.</text>
</comment>
<sequence>MKKGKRRSAQNRPHYERPMLLWEVRSIIDYATIYQPHYHCCTPRRNENLHTESDSFTFSYSSCPLLGDRTFPGADLSYCDSQKNNDCQETEGKEETQ</sequence>
<name>A0A4Y2MFS1_ARAVE</name>
<organism evidence="1 2">
    <name type="scientific">Araneus ventricosus</name>
    <name type="common">Orbweaver spider</name>
    <name type="synonym">Epeira ventricosa</name>
    <dbReference type="NCBI Taxonomy" id="182803"/>
    <lineage>
        <taxon>Eukaryota</taxon>
        <taxon>Metazoa</taxon>
        <taxon>Ecdysozoa</taxon>
        <taxon>Arthropoda</taxon>
        <taxon>Chelicerata</taxon>
        <taxon>Arachnida</taxon>
        <taxon>Araneae</taxon>
        <taxon>Araneomorphae</taxon>
        <taxon>Entelegynae</taxon>
        <taxon>Araneoidea</taxon>
        <taxon>Araneidae</taxon>
        <taxon>Araneus</taxon>
    </lineage>
</organism>
<dbReference type="EMBL" id="BGPR01007243">
    <property type="protein sequence ID" value="GBN25439.1"/>
    <property type="molecule type" value="Genomic_DNA"/>
</dbReference>
<dbReference type="Proteomes" id="UP000499080">
    <property type="component" value="Unassembled WGS sequence"/>
</dbReference>
<keyword evidence="2" id="KW-1185">Reference proteome</keyword>
<accession>A0A4Y2MFS1</accession>
<proteinExistence type="predicted"/>